<name>A0AA88DX80_FICCA</name>
<evidence type="ECO:0000313" key="3">
    <source>
        <dbReference type="Proteomes" id="UP001187192"/>
    </source>
</evidence>
<reference evidence="2" key="1">
    <citation type="submission" date="2023-07" db="EMBL/GenBank/DDBJ databases">
        <title>draft genome sequence of fig (Ficus carica).</title>
        <authorList>
            <person name="Takahashi T."/>
            <person name="Nishimura K."/>
        </authorList>
    </citation>
    <scope>NUCLEOTIDE SEQUENCE</scope>
</reference>
<feature type="region of interest" description="Disordered" evidence="1">
    <location>
        <begin position="1"/>
        <end position="23"/>
    </location>
</feature>
<organism evidence="2 3">
    <name type="scientific">Ficus carica</name>
    <name type="common">Common fig</name>
    <dbReference type="NCBI Taxonomy" id="3494"/>
    <lineage>
        <taxon>Eukaryota</taxon>
        <taxon>Viridiplantae</taxon>
        <taxon>Streptophyta</taxon>
        <taxon>Embryophyta</taxon>
        <taxon>Tracheophyta</taxon>
        <taxon>Spermatophyta</taxon>
        <taxon>Magnoliopsida</taxon>
        <taxon>eudicotyledons</taxon>
        <taxon>Gunneridae</taxon>
        <taxon>Pentapetalae</taxon>
        <taxon>rosids</taxon>
        <taxon>fabids</taxon>
        <taxon>Rosales</taxon>
        <taxon>Moraceae</taxon>
        <taxon>Ficeae</taxon>
        <taxon>Ficus</taxon>
    </lineage>
</organism>
<proteinExistence type="predicted"/>
<sequence length="102" mass="10845">MPPLEKASSSPEKKTNSATGTIGNVGAVCHCLSLTELRRGRDRRGSVGIHMPEDWGRGCELLVEITKLQEISTFGGGAEPSSVTSDSEATKPATVTMDSDRR</sequence>
<accession>A0AA88DX80</accession>
<comment type="caution">
    <text evidence="2">The sequence shown here is derived from an EMBL/GenBank/DDBJ whole genome shotgun (WGS) entry which is preliminary data.</text>
</comment>
<dbReference type="Proteomes" id="UP001187192">
    <property type="component" value="Unassembled WGS sequence"/>
</dbReference>
<dbReference type="EMBL" id="BTGU01000145">
    <property type="protein sequence ID" value="GMN63223.1"/>
    <property type="molecule type" value="Genomic_DNA"/>
</dbReference>
<evidence type="ECO:0000256" key="1">
    <source>
        <dbReference type="SAM" id="MobiDB-lite"/>
    </source>
</evidence>
<dbReference type="AlphaFoldDB" id="A0AA88DX80"/>
<keyword evidence="3" id="KW-1185">Reference proteome</keyword>
<gene>
    <name evidence="2" type="ORF">TIFTF001_032310</name>
</gene>
<feature type="region of interest" description="Disordered" evidence="1">
    <location>
        <begin position="73"/>
        <end position="102"/>
    </location>
</feature>
<protein>
    <submittedName>
        <fullName evidence="2">Uncharacterized protein</fullName>
    </submittedName>
</protein>
<evidence type="ECO:0000313" key="2">
    <source>
        <dbReference type="EMBL" id="GMN63223.1"/>
    </source>
</evidence>